<dbReference type="InterPro" id="IPR002347">
    <property type="entry name" value="SDR_fam"/>
</dbReference>
<keyword evidence="3" id="KW-1185">Reference proteome</keyword>
<proteinExistence type="inferred from homology"/>
<gene>
    <name evidence="2" type="ORF">CC80DRAFT_492664</name>
</gene>
<comment type="similarity">
    <text evidence="1">Belongs to the short-chain dehydrogenases/reductases (SDR) family.</text>
</comment>
<dbReference type="InterPro" id="IPR036291">
    <property type="entry name" value="NAD(P)-bd_dom_sf"/>
</dbReference>
<reference evidence="2" key="1">
    <citation type="journal article" date="2020" name="Stud. Mycol.">
        <title>101 Dothideomycetes genomes: a test case for predicting lifestyles and emergence of pathogens.</title>
        <authorList>
            <person name="Haridas S."/>
            <person name="Albert R."/>
            <person name="Binder M."/>
            <person name="Bloem J."/>
            <person name="Labutti K."/>
            <person name="Salamov A."/>
            <person name="Andreopoulos B."/>
            <person name="Baker S."/>
            <person name="Barry K."/>
            <person name="Bills G."/>
            <person name="Bluhm B."/>
            <person name="Cannon C."/>
            <person name="Castanera R."/>
            <person name="Culley D."/>
            <person name="Daum C."/>
            <person name="Ezra D."/>
            <person name="Gonzalez J."/>
            <person name="Henrissat B."/>
            <person name="Kuo A."/>
            <person name="Liang C."/>
            <person name="Lipzen A."/>
            <person name="Lutzoni F."/>
            <person name="Magnuson J."/>
            <person name="Mondo S."/>
            <person name="Nolan M."/>
            <person name="Ohm R."/>
            <person name="Pangilinan J."/>
            <person name="Park H.-J."/>
            <person name="Ramirez L."/>
            <person name="Alfaro M."/>
            <person name="Sun H."/>
            <person name="Tritt A."/>
            <person name="Yoshinaga Y."/>
            <person name="Zwiers L.-H."/>
            <person name="Turgeon B."/>
            <person name="Goodwin S."/>
            <person name="Spatafora J."/>
            <person name="Crous P."/>
            <person name="Grigoriev I."/>
        </authorList>
    </citation>
    <scope>NUCLEOTIDE SEQUENCE</scope>
    <source>
        <strain evidence="2">CBS 675.92</strain>
    </source>
</reference>
<dbReference type="Pfam" id="PF00106">
    <property type="entry name" value="adh_short"/>
    <property type="match status" value="1"/>
</dbReference>
<dbReference type="PRINTS" id="PR00081">
    <property type="entry name" value="GDHRDH"/>
</dbReference>
<dbReference type="GO" id="GO:0005737">
    <property type="term" value="C:cytoplasm"/>
    <property type="evidence" value="ECO:0007669"/>
    <property type="project" value="TreeGrafter"/>
</dbReference>
<dbReference type="InterPro" id="IPR051468">
    <property type="entry name" value="Fungal_SecMetab_SDRs"/>
</dbReference>
<dbReference type="GO" id="GO:0016491">
    <property type="term" value="F:oxidoreductase activity"/>
    <property type="evidence" value="ECO:0007669"/>
    <property type="project" value="TreeGrafter"/>
</dbReference>
<dbReference type="OrthoDB" id="5296at2759"/>
<name>A0A6A5TV90_9PLEO</name>
<evidence type="ECO:0000313" key="2">
    <source>
        <dbReference type="EMBL" id="KAF1955679.1"/>
    </source>
</evidence>
<dbReference type="CDD" id="cd05325">
    <property type="entry name" value="carb_red_sniffer_like_SDR_c"/>
    <property type="match status" value="1"/>
</dbReference>
<evidence type="ECO:0000313" key="3">
    <source>
        <dbReference type="Proteomes" id="UP000800035"/>
    </source>
</evidence>
<dbReference type="AlphaFoldDB" id="A0A6A5TV90"/>
<accession>A0A6A5TV90</accession>
<dbReference type="PANTHER" id="PTHR43544:SF12">
    <property type="entry name" value="NAD(P)-BINDING ROSSMANN-FOLD SUPERFAMILY PROTEIN"/>
    <property type="match status" value="1"/>
</dbReference>
<sequence>MKRVFIIGANRGIGMGFARKFSSEGWEVYASVWPQSRNDESSRDLEAIAVNIFEIDYLDETTIVRAAEQYGDSPLDCFINCAGISGRSLAWEEYDSRLLTEYFQIMVVGPFLATKHFRPSLEKSANAKIVNISSRLGSISENIKGTKIAYKIAKAGLNQETRTIAIDFKNSRCNIMAIAIDPGAVATRLSGWQGKIDLEQSVDGMYSVIDKVSAAETGTFWRWNGEQMPF</sequence>
<dbReference type="PANTHER" id="PTHR43544">
    <property type="entry name" value="SHORT-CHAIN DEHYDROGENASE/REDUCTASE"/>
    <property type="match status" value="1"/>
</dbReference>
<dbReference type="EMBL" id="ML976993">
    <property type="protein sequence ID" value="KAF1955679.1"/>
    <property type="molecule type" value="Genomic_DNA"/>
</dbReference>
<protein>
    <submittedName>
        <fullName evidence="2">Short chain dehydrogenase</fullName>
    </submittedName>
</protein>
<dbReference type="Gene3D" id="3.40.50.720">
    <property type="entry name" value="NAD(P)-binding Rossmann-like Domain"/>
    <property type="match status" value="1"/>
</dbReference>
<dbReference type="Proteomes" id="UP000800035">
    <property type="component" value="Unassembled WGS sequence"/>
</dbReference>
<organism evidence="2 3">
    <name type="scientific">Byssothecium circinans</name>
    <dbReference type="NCBI Taxonomy" id="147558"/>
    <lineage>
        <taxon>Eukaryota</taxon>
        <taxon>Fungi</taxon>
        <taxon>Dikarya</taxon>
        <taxon>Ascomycota</taxon>
        <taxon>Pezizomycotina</taxon>
        <taxon>Dothideomycetes</taxon>
        <taxon>Pleosporomycetidae</taxon>
        <taxon>Pleosporales</taxon>
        <taxon>Massarineae</taxon>
        <taxon>Massarinaceae</taxon>
        <taxon>Byssothecium</taxon>
    </lineage>
</organism>
<evidence type="ECO:0000256" key="1">
    <source>
        <dbReference type="ARBA" id="ARBA00006484"/>
    </source>
</evidence>
<dbReference type="SUPFAM" id="SSF51735">
    <property type="entry name" value="NAD(P)-binding Rossmann-fold domains"/>
    <property type="match status" value="1"/>
</dbReference>